<gene>
    <name evidence="3" type="ORF">NEMBOFW57_009700</name>
</gene>
<protein>
    <recommendedName>
        <fullName evidence="2">Zn(2)-C6 fungal-type domain-containing protein</fullName>
    </recommendedName>
</protein>
<dbReference type="SUPFAM" id="SSF57701">
    <property type="entry name" value="Zn2/Cys6 DNA-binding domain"/>
    <property type="match status" value="1"/>
</dbReference>
<dbReference type="GO" id="GO:0001228">
    <property type="term" value="F:DNA-binding transcription activator activity, RNA polymerase II-specific"/>
    <property type="evidence" value="ECO:0007669"/>
    <property type="project" value="TreeGrafter"/>
</dbReference>
<dbReference type="SMART" id="SM00066">
    <property type="entry name" value="GAL4"/>
    <property type="match status" value="1"/>
</dbReference>
<sequence length="468" mass="52578">MVEEEKLSLPVRTAATEKPYHAKRPHRKTRTGCRNCKTRKVKCDEARPTCRSCTIRKETCVYLAVSKRASPTASTSAASSPGKGPATALTLAAKHATTVPQQPLFIPGGHSELDMRLLWFYTTATYASFSTGGLRERNVDVILKVNVVQHAFAHPFLMNSLLGLAAMHINHLGIHHMGVSRSQEIRYRADAFETYRKAVEAADPASFPALLACSLLLCGLSTHVFRGEEAQPLSVLHWMGIWKGIGAIMQVIKLPQLFRSGIAALVFRPDVDLDASARCLPNYLLFMVASIKEGDPDYDLVQKYYKALQFLGSLYLELKKGISHMLLLRICTFPTFLPDPIIDAARQRRPRALVILAHFLVFVKFRIDSCWWMDNIAELEIPSIYRYLGAEWHHLLRIPMASLHLESGKDIARLLLDDPDWDQPATLVEEEPLTSACERELAIRAVREDDVSAEVTEYRSKMCQFGMC</sequence>
<dbReference type="InterPro" id="IPR036864">
    <property type="entry name" value="Zn2-C6_fun-type_DNA-bd_sf"/>
</dbReference>
<comment type="caution">
    <text evidence="3">The sequence shown here is derived from an EMBL/GenBank/DDBJ whole genome shotgun (WGS) entry which is preliminary data.</text>
</comment>
<dbReference type="AlphaFoldDB" id="A0AAD4EPX8"/>
<evidence type="ECO:0000256" key="1">
    <source>
        <dbReference type="ARBA" id="ARBA00023242"/>
    </source>
</evidence>
<dbReference type="Pfam" id="PF00172">
    <property type="entry name" value="Zn_clus"/>
    <property type="match status" value="1"/>
</dbReference>
<name>A0AAD4EPX8_9PEZI</name>
<dbReference type="Gene3D" id="4.10.240.10">
    <property type="entry name" value="Zn(2)-C6 fungal-type DNA-binding domain"/>
    <property type="match status" value="1"/>
</dbReference>
<accession>A0AAD4EPX8</accession>
<proteinExistence type="predicted"/>
<keyword evidence="1" id="KW-0539">Nucleus</keyword>
<dbReference type="PANTHER" id="PTHR47784">
    <property type="entry name" value="STEROL UPTAKE CONTROL PROTEIN 2"/>
    <property type="match status" value="1"/>
</dbReference>
<dbReference type="EMBL" id="JAHCVI010000005">
    <property type="protein sequence ID" value="KAG7285080.1"/>
    <property type="molecule type" value="Genomic_DNA"/>
</dbReference>
<dbReference type="InterPro" id="IPR001138">
    <property type="entry name" value="Zn2Cys6_DnaBD"/>
</dbReference>
<reference evidence="3" key="1">
    <citation type="submission" date="2023-02" db="EMBL/GenBank/DDBJ databases">
        <authorList>
            <person name="Palmer J.M."/>
        </authorList>
    </citation>
    <scope>NUCLEOTIDE SEQUENCE</scope>
    <source>
        <strain evidence="3">FW57</strain>
    </source>
</reference>
<dbReference type="PANTHER" id="PTHR47784:SF5">
    <property type="entry name" value="STEROL UPTAKE CONTROL PROTEIN 2"/>
    <property type="match status" value="1"/>
</dbReference>
<dbReference type="Proteomes" id="UP001197093">
    <property type="component" value="Unassembled WGS sequence"/>
</dbReference>
<dbReference type="InterPro" id="IPR053157">
    <property type="entry name" value="Sterol_Uptake_Regulator"/>
</dbReference>
<dbReference type="GO" id="GO:0008270">
    <property type="term" value="F:zinc ion binding"/>
    <property type="evidence" value="ECO:0007669"/>
    <property type="project" value="InterPro"/>
</dbReference>
<keyword evidence="4" id="KW-1185">Reference proteome</keyword>
<dbReference type="PROSITE" id="PS50048">
    <property type="entry name" value="ZN2_CY6_FUNGAL_2"/>
    <property type="match status" value="1"/>
</dbReference>
<evidence type="ECO:0000259" key="2">
    <source>
        <dbReference type="PROSITE" id="PS50048"/>
    </source>
</evidence>
<feature type="domain" description="Zn(2)-C6 fungal-type" evidence="2">
    <location>
        <begin position="32"/>
        <end position="62"/>
    </location>
</feature>
<dbReference type="CDD" id="cd00067">
    <property type="entry name" value="GAL4"/>
    <property type="match status" value="1"/>
</dbReference>
<organism evidence="3 4">
    <name type="scientific">Staphylotrichum longicolle</name>
    <dbReference type="NCBI Taxonomy" id="669026"/>
    <lineage>
        <taxon>Eukaryota</taxon>
        <taxon>Fungi</taxon>
        <taxon>Dikarya</taxon>
        <taxon>Ascomycota</taxon>
        <taxon>Pezizomycotina</taxon>
        <taxon>Sordariomycetes</taxon>
        <taxon>Sordariomycetidae</taxon>
        <taxon>Sordariales</taxon>
        <taxon>Chaetomiaceae</taxon>
        <taxon>Staphylotrichum</taxon>
    </lineage>
</organism>
<dbReference type="PROSITE" id="PS00463">
    <property type="entry name" value="ZN2_CY6_FUNGAL_1"/>
    <property type="match status" value="1"/>
</dbReference>
<evidence type="ECO:0000313" key="4">
    <source>
        <dbReference type="Proteomes" id="UP001197093"/>
    </source>
</evidence>
<evidence type="ECO:0000313" key="3">
    <source>
        <dbReference type="EMBL" id="KAG7285080.1"/>
    </source>
</evidence>